<name>A0A9D2UES7_9MICC</name>
<accession>A0A9D2UES7</accession>
<dbReference type="EMBL" id="DWUS01000099">
    <property type="protein sequence ID" value="HJD51092.1"/>
    <property type="molecule type" value="Genomic_DNA"/>
</dbReference>
<comment type="caution">
    <text evidence="2">The sequence shown here is derived from an EMBL/GenBank/DDBJ whole genome shotgun (WGS) entry which is preliminary data.</text>
</comment>
<reference evidence="2" key="2">
    <citation type="submission" date="2021-04" db="EMBL/GenBank/DDBJ databases">
        <authorList>
            <person name="Gilroy R."/>
        </authorList>
    </citation>
    <scope>NUCLEOTIDE SEQUENCE</scope>
    <source>
        <strain evidence="2">ChiHjej10B9-4811</strain>
    </source>
</reference>
<evidence type="ECO:0000313" key="2">
    <source>
        <dbReference type="EMBL" id="HJD51092.1"/>
    </source>
</evidence>
<keyword evidence="1" id="KW-1133">Transmembrane helix</keyword>
<feature type="transmembrane region" description="Helical" evidence="1">
    <location>
        <begin position="80"/>
        <end position="100"/>
    </location>
</feature>
<dbReference type="AlphaFoldDB" id="A0A9D2UES7"/>
<organism evidence="2 3">
    <name type="scientific">Candidatus Rothia avistercoris</name>
    <dbReference type="NCBI Taxonomy" id="2840479"/>
    <lineage>
        <taxon>Bacteria</taxon>
        <taxon>Bacillati</taxon>
        <taxon>Actinomycetota</taxon>
        <taxon>Actinomycetes</taxon>
        <taxon>Micrococcales</taxon>
        <taxon>Micrococcaceae</taxon>
        <taxon>Rothia</taxon>
    </lineage>
</organism>
<feature type="transmembrane region" description="Helical" evidence="1">
    <location>
        <begin position="121"/>
        <end position="138"/>
    </location>
</feature>
<sequence>MKALSNYFGLTGGRTRPQPAEHQFSVATVYTAFAVVLILYVAFVQWPEQGIPSSLHRYNPELEGGTYWVSSEGLSTGTKVLAWSAFAWKFLMYLCVAVLLHQVAKSFYRKADFTLKALNRLRVVPVVLLIGMIGYSLFTDLSARGIERSVGLSKLETEPTFMSDQGLVTVLFIATLFFIEGALRRGLTLQEDSDGTI</sequence>
<feature type="transmembrane region" description="Helical" evidence="1">
    <location>
        <begin position="165"/>
        <end position="183"/>
    </location>
</feature>
<protein>
    <recommendedName>
        <fullName evidence="4">DUF2975 domain-containing protein</fullName>
    </recommendedName>
</protein>
<dbReference type="Proteomes" id="UP000823908">
    <property type="component" value="Unassembled WGS sequence"/>
</dbReference>
<keyword evidence="1" id="KW-0812">Transmembrane</keyword>
<keyword evidence="1" id="KW-0472">Membrane</keyword>
<feature type="transmembrane region" description="Helical" evidence="1">
    <location>
        <begin position="24"/>
        <end position="46"/>
    </location>
</feature>
<evidence type="ECO:0000256" key="1">
    <source>
        <dbReference type="SAM" id="Phobius"/>
    </source>
</evidence>
<proteinExistence type="predicted"/>
<reference evidence="2" key="1">
    <citation type="journal article" date="2021" name="PeerJ">
        <title>Extensive microbial diversity within the chicken gut microbiome revealed by metagenomics and culture.</title>
        <authorList>
            <person name="Gilroy R."/>
            <person name="Ravi A."/>
            <person name="Getino M."/>
            <person name="Pursley I."/>
            <person name="Horton D.L."/>
            <person name="Alikhan N.F."/>
            <person name="Baker D."/>
            <person name="Gharbi K."/>
            <person name="Hall N."/>
            <person name="Watson M."/>
            <person name="Adriaenssens E.M."/>
            <person name="Foster-Nyarko E."/>
            <person name="Jarju S."/>
            <person name="Secka A."/>
            <person name="Antonio M."/>
            <person name="Oren A."/>
            <person name="Chaudhuri R.R."/>
            <person name="La Ragione R."/>
            <person name="Hildebrand F."/>
            <person name="Pallen M.J."/>
        </authorList>
    </citation>
    <scope>NUCLEOTIDE SEQUENCE</scope>
    <source>
        <strain evidence="2">ChiHjej10B9-4811</strain>
    </source>
</reference>
<gene>
    <name evidence="2" type="ORF">H9908_04425</name>
</gene>
<evidence type="ECO:0000313" key="3">
    <source>
        <dbReference type="Proteomes" id="UP000823908"/>
    </source>
</evidence>
<evidence type="ECO:0008006" key="4">
    <source>
        <dbReference type="Google" id="ProtNLM"/>
    </source>
</evidence>